<reference evidence="1" key="1">
    <citation type="journal article" date="2014" name="Front. Microbiol.">
        <title>High frequency of phylogenetically diverse reductive dehalogenase-homologous genes in deep subseafloor sedimentary metagenomes.</title>
        <authorList>
            <person name="Kawai M."/>
            <person name="Futagami T."/>
            <person name="Toyoda A."/>
            <person name="Takaki Y."/>
            <person name="Nishi S."/>
            <person name="Hori S."/>
            <person name="Arai W."/>
            <person name="Tsubouchi T."/>
            <person name="Morono Y."/>
            <person name="Uchiyama I."/>
            <person name="Ito T."/>
            <person name="Fujiyama A."/>
            <person name="Inagaki F."/>
            <person name="Takami H."/>
        </authorList>
    </citation>
    <scope>NUCLEOTIDE SEQUENCE</scope>
    <source>
        <strain evidence="1">Expedition CK06-06</strain>
    </source>
</reference>
<dbReference type="AlphaFoldDB" id="X1PVU7"/>
<gene>
    <name evidence="1" type="ORF">S06H3_62045</name>
</gene>
<proteinExistence type="predicted"/>
<comment type="caution">
    <text evidence="1">The sequence shown here is derived from an EMBL/GenBank/DDBJ whole genome shotgun (WGS) entry which is preliminary data.</text>
</comment>
<accession>X1PVU7</accession>
<protein>
    <submittedName>
        <fullName evidence="1">Uncharacterized protein</fullName>
    </submittedName>
</protein>
<dbReference type="EMBL" id="BARV01040809">
    <property type="protein sequence ID" value="GAI46701.1"/>
    <property type="molecule type" value="Genomic_DNA"/>
</dbReference>
<name>X1PVU7_9ZZZZ</name>
<feature type="non-terminal residue" evidence="1">
    <location>
        <position position="1"/>
    </location>
</feature>
<evidence type="ECO:0000313" key="1">
    <source>
        <dbReference type="EMBL" id="GAI46701.1"/>
    </source>
</evidence>
<sequence length="52" mass="5725">TRITDMYRKTKTVVTIGPDAPPGAKGEAMTGAKLDKTHTEFVFFKGTPRREA</sequence>
<organism evidence="1">
    <name type="scientific">marine sediment metagenome</name>
    <dbReference type="NCBI Taxonomy" id="412755"/>
    <lineage>
        <taxon>unclassified sequences</taxon>
        <taxon>metagenomes</taxon>
        <taxon>ecological metagenomes</taxon>
    </lineage>
</organism>